<reference evidence="1" key="1">
    <citation type="submission" date="2022-11" db="EMBL/GenBank/DDBJ databases">
        <title>Marilongibacter aestuarii gen. nov., sp. nov., isolated from tidal flat sediment.</title>
        <authorList>
            <person name="Jiayan W."/>
        </authorList>
    </citation>
    <scope>NUCLEOTIDE SEQUENCE</scope>
    <source>
        <strain evidence="1">Z1-6</strain>
    </source>
</reference>
<comment type="caution">
    <text evidence="1">The sequence shown here is derived from an EMBL/GenBank/DDBJ whole genome shotgun (WGS) entry which is preliminary data.</text>
</comment>
<proteinExistence type="predicted"/>
<sequence length="351" mass="40175">MNHTTVHSEPVKVTSIPIDWNDTIQNKILSIYTDSDGYPIKYSRDVITGVCIDGECRLVKINLFWNLTGRYLGFELPEGEFLSKTKHVTFKPEDYDKIHNVLSEANSPLANYSIDELVPKKSTNSQGVDAVSSATIAAVLDHIVEGAVYTTYTLWHIVNGPTKREIEKLTTEKLDSDLSLKILNSINLQDQVWVLNHISAEMEMSEEFQKKLMDFISEQDIYLAERALNVLKPETISAEIQLKLGNLFKQSGFLQKRLILQKLKETDELIPELVKVLSAELNNLNGTLTKNVLDLYKLHSIKDEYTVSEVAKLLKNENRYISGQAYRYLENMKQLDKKTQKSLEKYQKRNT</sequence>
<organism evidence="1 2">
    <name type="scientific">Draconibacterium aestuarii</name>
    <dbReference type="NCBI Taxonomy" id="2998507"/>
    <lineage>
        <taxon>Bacteria</taxon>
        <taxon>Pseudomonadati</taxon>
        <taxon>Bacteroidota</taxon>
        <taxon>Bacteroidia</taxon>
        <taxon>Marinilabiliales</taxon>
        <taxon>Prolixibacteraceae</taxon>
        <taxon>Draconibacterium</taxon>
    </lineage>
</organism>
<evidence type="ECO:0000313" key="2">
    <source>
        <dbReference type="Proteomes" id="UP001145087"/>
    </source>
</evidence>
<dbReference type="Proteomes" id="UP001145087">
    <property type="component" value="Unassembled WGS sequence"/>
</dbReference>
<gene>
    <name evidence="1" type="ORF">OU798_17470</name>
</gene>
<dbReference type="EMBL" id="JAPOHD010000031">
    <property type="protein sequence ID" value="MCY1722147.1"/>
    <property type="molecule type" value="Genomic_DNA"/>
</dbReference>
<dbReference type="RefSeq" id="WP_343334475.1">
    <property type="nucleotide sequence ID" value="NZ_JAPOHD010000031.1"/>
</dbReference>
<dbReference type="AlphaFoldDB" id="A0A9X3F9G7"/>
<name>A0A9X3F9G7_9BACT</name>
<accession>A0A9X3F9G7</accession>
<keyword evidence="2" id="KW-1185">Reference proteome</keyword>
<protein>
    <submittedName>
        <fullName evidence="1">Uncharacterized protein</fullName>
    </submittedName>
</protein>
<evidence type="ECO:0000313" key="1">
    <source>
        <dbReference type="EMBL" id="MCY1722147.1"/>
    </source>
</evidence>